<evidence type="ECO:0000313" key="2">
    <source>
        <dbReference type="Proteomes" id="UP000004995"/>
    </source>
</evidence>
<accession>K3XN94</accession>
<dbReference type="EnsemblPlants" id="KQL03751">
    <property type="protein sequence ID" value="KQL03751"/>
    <property type="gene ID" value="SETIT_003367mg"/>
</dbReference>
<sequence length="119" mass="14065">MGALQPRFSLDWAPRRGRCRAAEEKWMGVPHAQRIGFDHVLACRGRLVYLLAWKSKRKQKNRKNSHAEAYILKGLRSEACGFDVKYRNFSVHRSRRDLQRRRTRLLTHHSPCRAGRLTR</sequence>
<dbReference type="Gramene" id="KQL03751">
    <property type="protein sequence ID" value="KQL03751"/>
    <property type="gene ID" value="SETIT_003367mg"/>
</dbReference>
<reference evidence="2" key="1">
    <citation type="journal article" date="2012" name="Nat. Biotechnol.">
        <title>Reference genome sequence of the model plant Setaria.</title>
        <authorList>
            <person name="Bennetzen J.L."/>
            <person name="Schmutz J."/>
            <person name="Wang H."/>
            <person name="Percifield R."/>
            <person name="Hawkins J."/>
            <person name="Pontaroli A.C."/>
            <person name="Estep M."/>
            <person name="Feng L."/>
            <person name="Vaughn J.N."/>
            <person name="Grimwood J."/>
            <person name="Jenkins J."/>
            <person name="Barry K."/>
            <person name="Lindquist E."/>
            <person name="Hellsten U."/>
            <person name="Deshpande S."/>
            <person name="Wang X."/>
            <person name="Wu X."/>
            <person name="Mitros T."/>
            <person name="Triplett J."/>
            <person name="Yang X."/>
            <person name="Ye C.Y."/>
            <person name="Mauro-Herrera M."/>
            <person name="Wang L."/>
            <person name="Li P."/>
            <person name="Sharma M."/>
            <person name="Sharma R."/>
            <person name="Ronald P.C."/>
            <person name="Panaud O."/>
            <person name="Kellogg E.A."/>
            <person name="Brutnell T.P."/>
            <person name="Doust A.N."/>
            <person name="Tuskan G.A."/>
            <person name="Rokhsar D."/>
            <person name="Devos K.M."/>
        </authorList>
    </citation>
    <scope>NUCLEOTIDE SEQUENCE [LARGE SCALE GENOMIC DNA]</scope>
    <source>
        <strain evidence="2">cv. Yugu1</strain>
    </source>
</reference>
<protein>
    <submittedName>
        <fullName evidence="1">Uncharacterized protein</fullName>
    </submittedName>
</protein>
<keyword evidence="2" id="KW-1185">Reference proteome</keyword>
<proteinExistence type="predicted"/>
<organism evidence="1 2">
    <name type="scientific">Setaria italica</name>
    <name type="common">Foxtail millet</name>
    <name type="synonym">Panicum italicum</name>
    <dbReference type="NCBI Taxonomy" id="4555"/>
    <lineage>
        <taxon>Eukaryota</taxon>
        <taxon>Viridiplantae</taxon>
        <taxon>Streptophyta</taxon>
        <taxon>Embryophyta</taxon>
        <taxon>Tracheophyta</taxon>
        <taxon>Spermatophyta</taxon>
        <taxon>Magnoliopsida</taxon>
        <taxon>Liliopsida</taxon>
        <taxon>Poales</taxon>
        <taxon>Poaceae</taxon>
        <taxon>PACMAD clade</taxon>
        <taxon>Panicoideae</taxon>
        <taxon>Panicodae</taxon>
        <taxon>Paniceae</taxon>
        <taxon>Cenchrinae</taxon>
        <taxon>Setaria</taxon>
    </lineage>
</organism>
<dbReference type="Proteomes" id="UP000004995">
    <property type="component" value="Unassembled WGS sequence"/>
</dbReference>
<reference evidence="1" key="2">
    <citation type="submission" date="2018-08" db="UniProtKB">
        <authorList>
            <consortium name="EnsemblPlants"/>
        </authorList>
    </citation>
    <scope>IDENTIFICATION</scope>
    <source>
        <strain evidence="1">Yugu1</strain>
    </source>
</reference>
<dbReference type="InParanoid" id="K3XN94"/>
<dbReference type="AlphaFoldDB" id="K3XN94"/>
<evidence type="ECO:0000313" key="1">
    <source>
        <dbReference type="EnsemblPlants" id="KQL03751"/>
    </source>
</evidence>
<dbReference type="HOGENOM" id="CLU_2065571_0_0_1"/>
<dbReference type="EMBL" id="AGNK02002793">
    <property type="status" value="NOT_ANNOTATED_CDS"/>
    <property type="molecule type" value="Genomic_DNA"/>
</dbReference>
<name>K3XN94_SETIT</name>